<dbReference type="AlphaFoldDB" id="A0A915ZCL0"/>
<evidence type="ECO:0000256" key="1">
    <source>
        <dbReference type="SAM" id="MobiDB-lite"/>
    </source>
</evidence>
<gene>
    <name evidence="2" type="ORF">CHRIB12_LOCUS12451</name>
</gene>
<dbReference type="Proteomes" id="UP000684084">
    <property type="component" value="Unassembled WGS sequence"/>
</dbReference>
<reference evidence="2" key="1">
    <citation type="submission" date="2020-05" db="EMBL/GenBank/DDBJ databases">
        <authorList>
            <person name="Rincon C."/>
            <person name="Sanders R I."/>
            <person name="Robbins C."/>
            <person name="Chaturvedi A."/>
        </authorList>
    </citation>
    <scope>NUCLEOTIDE SEQUENCE</scope>
    <source>
        <strain evidence="2">CHB12</strain>
    </source>
</reference>
<evidence type="ECO:0000313" key="2">
    <source>
        <dbReference type="EMBL" id="CAB5370033.1"/>
    </source>
</evidence>
<feature type="region of interest" description="Disordered" evidence="1">
    <location>
        <begin position="159"/>
        <end position="183"/>
    </location>
</feature>
<evidence type="ECO:0000313" key="3">
    <source>
        <dbReference type="Proteomes" id="UP000684084"/>
    </source>
</evidence>
<comment type="caution">
    <text evidence="2">The sequence shown here is derived from an EMBL/GenBank/DDBJ whole genome shotgun (WGS) entry which is preliminary data.</text>
</comment>
<sequence length="183" mass="20596">MPIPKKTDRRINEINEDNEITKEITAENNKSGSKYTKKNSYNIPIILILYTLCETVGLDQEFPLSKGWALKENLKLGNKGGGKRISKKVVQYLQGFFLAGNLKAADRYSPENMHTCLKELAEEGELTLEEIPTVKTIKGWIGRYSANFKKEASEKALVENMENSQSVTAVEGSTRPNKRQKKG</sequence>
<accession>A0A915ZCL0</accession>
<name>A0A915ZCL0_9GLOM</name>
<dbReference type="EMBL" id="CAGKOT010000027">
    <property type="protein sequence ID" value="CAB5370033.1"/>
    <property type="molecule type" value="Genomic_DNA"/>
</dbReference>
<organism evidence="2 3">
    <name type="scientific">Rhizophagus irregularis</name>
    <dbReference type="NCBI Taxonomy" id="588596"/>
    <lineage>
        <taxon>Eukaryota</taxon>
        <taxon>Fungi</taxon>
        <taxon>Fungi incertae sedis</taxon>
        <taxon>Mucoromycota</taxon>
        <taxon>Glomeromycotina</taxon>
        <taxon>Glomeromycetes</taxon>
        <taxon>Glomerales</taxon>
        <taxon>Glomeraceae</taxon>
        <taxon>Rhizophagus</taxon>
    </lineage>
</organism>
<proteinExistence type="predicted"/>
<dbReference type="OrthoDB" id="2433722at2759"/>
<protein>
    <submittedName>
        <fullName evidence="2">Uncharacterized protein</fullName>
    </submittedName>
</protein>